<dbReference type="RefSeq" id="WP_131840148.1">
    <property type="nucleotide sequence ID" value="NZ_SLWB01000015.1"/>
</dbReference>
<dbReference type="EMBL" id="SLWB01000015">
    <property type="protein sequence ID" value="TCN63710.1"/>
    <property type="molecule type" value="Genomic_DNA"/>
</dbReference>
<evidence type="ECO:0000313" key="1">
    <source>
        <dbReference type="EMBL" id="TCN63710.1"/>
    </source>
</evidence>
<reference evidence="1 2" key="1">
    <citation type="submission" date="2019-03" db="EMBL/GenBank/DDBJ databases">
        <title>Genomic Encyclopedia of Archaeal and Bacterial Type Strains, Phase II (KMG-II): from individual species to whole genera.</title>
        <authorList>
            <person name="Goeker M."/>
        </authorList>
    </citation>
    <scope>NUCLEOTIDE SEQUENCE [LARGE SCALE GENOMIC DNA]</scope>
    <source>
        <strain evidence="1 2">RL-C</strain>
    </source>
</reference>
<sequence length="94" mass="10764">MEDKKEVKLAFKLVAVEEQKRYVASVMASLQKNFLYAKTDQAKVSIQQKIDYYGSIYHSLEGVGGNIKRIYKPSKFKVYVSRLINSIARGKKEA</sequence>
<proteinExistence type="predicted"/>
<evidence type="ECO:0000313" key="2">
    <source>
        <dbReference type="Proteomes" id="UP000294830"/>
    </source>
</evidence>
<accession>A0A4V6NLU5</accession>
<protein>
    <submittedName>
        <fullName evidence="1">Uncharacterized protein</fullName>
    </submittedName>
</protein>
<keyword evidence="2" id="KW-1185">Reference proteome</keyword>
<dbReference type="Proteomes" id="UP000294830">
    <property type="component" value="Unassembled WGS sequence"/>
</dbReference>
<dbReference type="AlphaFoldDB" id="A0A4V6NLU5"/>
<name>A0A4V6NLU5_9BACT</name>
<organism evidence="1 2">
    <name type="scientific">Acetobacteroides hydrogenigenes</name>
    <dbReference type="NCBI Taxonomy" id="979970"/>
    <lineage>
        <taxon>Bacteria</taxon>
        <taxon>Pseudomonadati</taxon>
        <taxon>Bacteroidota</taxon>
        <taxon>Bacteroidia</taxon>
        <taxon>Bacteroidales</taxon>
        <taxon>Rikenellaceae</taxon>
        <taxon>Acetobacteroides</taxon>
    </lineage>
</organism>
<gene>
    <name evidence="1" type="ORF">CLV25_11560</name>
</gene>
<comment type="caution">
    <text evidence="1">The sequence shown here is derived from an EMBL/GenBank/DDBJ whole genome shotgun (WGS) entry which is preliminary data.</text>
</comment>